<name>A0A8J6LB97_TENMO</name>
<sequence>MVKRLQPEAACSRREAHLQIKSSRSDPESKIIQYVSKIKRNRQLSSSESESESESAEQAEIEVESESETNNNQTENTMDTDATPDGDQTGWKGPVNGPKNLPKHKEDYPRLTIKNSFEPLNRVPEPMDSATIEASSSQMEASSKSSEARASTKEKPPPPIIIHGFVENFHDLKQMLYRNVGKNFNVKFTGRNTTIYTLNKRDWNKVKGILSQNETSYHTFTHKEEKTHAFVLRGLCQNPAPEEVKAALEEEHNLVAEKNSLRESTNIIFNLIIGTWNANGVSSKVSSLIDFMMTHKVDVMSICETKLTPRDKLKITDYVIYRKDRPDAVNAGGVALLIHKNIPHIKINQNLNNNIELTGVKLTNGIHIYAAYNKPSSRFTVNDLDAIFNTATKVIVAGDFNSKHPTWNCNRANPNGNMLLNYAYDSDIKINFPDQHTHHPSNNMTPTTIDIILTKNVDELQKPVSLPELDSDHNPVLTMLENQLA</sequence>
<gene>
    <name evidence="3" type="ORF">GEV33_007247</name>
</gene>
<feature type="domain" description="Endonuclease/exonuclease/phosphatase" evidence="2">
    <location>
        <begin position="366"/>
        <end position="476"/>
    </location>
</feature>
<dbReference type="InterPro" id="IPR005135">
    <property type="entry name" value="Endo/exonuclease/phosphatase"/>
</dbReference>
<feature type="compositionally biased region" description="Acidic residues" evidence="1">
    <location>
        <begin position="49"/>
        <end position="67"/>
    </location>
</feature>
<evidence type="ECO:0000259" key="2">
    <source>
        <dbReference type="Pfam" id="PF14529"/>
    </source>
</evidence>
<feature type="compositionally biased region" description="Low complexity" evidence="1">
    <location>
        <begin position="133"/>
        <end position="145"/>
    </location>
</feature>
<reference evidence="3" key="1">
    <citation type="journal article" date="2020" name="J Insects Food Feed">
        <title>The yellow mealworm (Tenebrio molitor) genome: a resource for the emerging insects as food and feed industry.</title>
        <authorList>
            <person name="Eriksson T."/>
            <person name="Andere A."/>
            <person name="Kelstrup H."/>
            <person name="Emery V."/>
            <person name="Picard C."/>
        </authorList>
    </citation>
    <scope>NUCLEOTIDE SEQUENCE</scope>
    <source>
        <strain evidence="3">Stoneville</strain>
        <tissue evidence="3">Whole head</tissue>
    </source>
</reference>
<comment type="caution">
    <text evidence="3">The sequence shown here is derived from an EMBL/GenBank/DDBJ whole genome shotgun (WGS) entry which is preliminary data.</text>
</comment>
<reference evidence="3" key="2">
    <citation type="submission" date="2021-08" db="EMBL/GenBank/DDBJ databases">
        <authorList>
            <person name="Eriksson T."/>
        </authorList>
    </citation>
    <scope>NUCLEOTIDE SEQUENCE</scope>
    <source>
        <strain evidence="3">Stoneville</strain>
        <tissue evidence="3">Whole head</tissue>
    </source>
</reference>
<evidence type="ECO:0000313" key="4">
    <source>
        <dbReference type="Proteomes" id="UP000719412"/>
    </source>
</evidence>
<dbReference type="InterPro" id="IPR036691">
    <property type="entry name" value="Endo/exonu/phosph_ase_sf"/>
</dbReference>
<proteinExistence type="predicted"/>
<dbReference type="SUPFAM" id="SSF56219">
    <property type="entry name" value="DNase I-like"/>
    <property type="match status" value="1"/>
</dbReference>
<dbReference type="AlphaFoldDB" id="A0A8J6LB97"/>
<organism evidence="3 4">
    <name type="scientific">Tenebrio molitor</name>
    <name type="common">Yellow mealworm beetle</name>
    <dbReference type="NCBI Taxonomy" id="7067"/>
    <lineage>
        <taxon>Eukaryota</taxon>
        <taxon>Metazoa</taxon>
        <taxon>Ecdysozoa</taxon>
        <taxon>Arthropoda</taxon>
        <taxon>Hexapoda</taxon>
        <taxon>Insecta</taxon>
        <taxon>Pterygota</taxon>
        <taxon>Neoptera</taxon>
        <taxon>Endopterygota</taxon>
        <taxon>Coleoptera</taxon>
        <taxon>Polyphaga</taxon>
        <taxon>Cucujiformia</taxon>
        <taxon>Tenebrionidae</taxon>
        <taxon>Tenebrio</taxon>
    </lineage>
</organism>
<evidence type="ECO:0000313" key="3">
    <source>
        <dbReference type="EMBL" id="KAH0815544.1"/>
    </source>
</evidence>
<dbReference type="Gene3D" id="3.60.10.10">
    <property type="entry name" value="Endonuclease/exonuclease/phosphatase"/>
    <property type="match status" value="1"/>
</dbReference>
<feature type="compositionally biased region" description="Polar residues" evidence="1">
    <location>
        <begin position="69"/>
        <end position="80"/>
    </location>
</feature>
<dbReference type="EMBL" id="JABDTM020022968">
    <property type="protein sequence ID" value="KAH0815544.1"/>
    <property type="molecule type" value="Genomic_DNA"/>
</dbReference>
<feature type="compositionally biased region" description="Basic and acidic residues" evidence="1">
    <location>
        <begin position="146"/>
        <end position="156"/>
    </location>
</feature>
<dbReference type="PANTHER" id="PTHR33273">
    <property type="entry name" value="DOMAIN-CONTAINING PROTEIN, PUTATIVE-RELATED"/>
    <property type="match status" value="1"/>
</dbReference>
<dbReference type="PANTHER" id="PTHR33273:SF2">
    <property type="entry name" value="ENDONUCLEASE_EXONUCLEASE_PHOSPHATASE DOMAIN-CONTAINING PROTEIN"/>
    <property type="match status" value="1"/>
</dbReference>
<dbReference type="GO" id="GO:0003824">
    <property type="term" value="F:catalytic activity"/>
    <property type="evidence" value="ECO:0007669"/>
    <property type="project" value="InterPro"/>
</dbReference>
<protein>
    <recommendedName>
        <fullName evidence="2">Endonuclease/exonuclease/phosphatase domain-containing protein</fullName>
    </recommendedName>
</protein>
<dbReference type="Proteomes" id="UP000719412">
    <property type="component" value="Unassembled WGS sequence"/>
</dbReference>
<evidence type="ECO:0000256" key="1">
    <source>
        <dbReference type="SAM" id="MobiDB-lite"/>
    </source>
</evidence>
<keyword evidence="4" id="KW-1185">Reference proteome</keyword>
<feature type="compositionally biased region" description="Basic and acidic residues" evidence="1">
    <location>
        <begin position="11"/>
        <end position="29"/>
    </location>
</feature>
<dbReference type="Pfam" id="PF14529">
    <property type="entry name" value="Exo_endo_phos_2"/>
    <property type="match status" value="1"/>
</dbReference>
<feature type="region of interest" description="Disordered" evidence="1">
    <location>
        <begin position="1"/>
        <end position="159"/>
    </location>
</feature>
<accession>A0A8J6LB97</accession>